<comment type="similarity">
    <text evidence="6">Belongs to the THAP1 family.</text>
</comment>
<keyword evidence="6" id="KW-0804">Transcription</keyword>
<dbReference type="Pfam" id="PF05485">
    <property type="entry name" value="THAP"/>
    <property type="match status" value="1"/>
</dbReference>
<feature type="domain" description="THAP-type" evidence="7">
    <location>
        <begin position="1"/>
        <end position="76"/>
    </location>
</feature>
<keyword evidence="6" id="KW-0175">Coiled coil</keyword>
<reference evidence="8" key="2">
    <citation type="submission" date="2025-08" db="UniProtKB">
        <authorList>
            <consortium name="Ensembl"/>
        </authorList>
    </citation>
    <scope>IDENTIFICATION</scope>
</reference>
<evidence type="ECO:0000256" key="1">
    <source>
        <dbReference type="ARBA" id="ARBA00022723"/>
    </source>
</evidence>
<evidence type="ECO:0000256" key="2">
    <source>
        <dbReference type="ARBA" id="ARBA00022771"/>
    </source>
</evidence>
<proteinExistence type="inferred from homology"/>
<name>A0A668AB04_9TELE</name>
<dbReference type="InterPro" id="IPR026516">
    <property type="entry name" value="THAP1/10"/>
</dbReference>
<dbReference type="GO" id="GO:0003700">
    <property type="term" value="F:DNA-binding transcription factor activity"/>
    <property type="evidence" value="ECO:0007669"/>
    <property type="project" value="UniProtKB-UniRule"/>
</dbReference>
<evidence type="ECO:0000256" key="4">
    <source>
        <dbReference type="ARBA" id="ARBA00023125"/>
    </source>
</evidence>
<dbReference type="InParanoid" id="A0A668AB04"/>
<protein>
    <recommendedName>
        <fullName evidence="6">THAP domain-containing protein 1</fullName>
    </recommendedName>
</protein>
<dbReference type="PROSITE" id="PS50950">
    <property type="entry name" value="ZF_THAP"/>
    <property type="match status" value="1"/>
</dbReference>
<dbReference type="Proteomes" id="UP000472263">
    <property type="component" value="Chromosome 18"/>
</dbReference>
<comment type="subcellular location">
    <subcellularLocation>
        <location evidence="6">Nucleus</location>
        <location evidence="6">Nucleoplasm</location>
    </subcellularLocation>
</comment>
<reference evidence="8" key="3">
    <citation type="submission" date="2025-09" db="UniProtKB">
        <authorList>
            <consortium name="Ensembl"/>
        </authorList>
    </citation>
    <scope>IDENTIFICATION</scope>
</reference>
<dbReference type="Ensembl" id="ENSMMDT00005042991.1">
    <property type="protein sequence ID" value="ENSMMDP00005042136.1"/>
    <property type="gene ID" value="ENSMMDG00005019422.1"/>
</dbReference>
<dbReference type="PANTHER" id="PTHR46600:SF11">
    <property type="entry name" value="THAP DOMAIN-CONTAINING PROTEIN 10"/>
    <property type="match status" value="1"/>
</dbReference>
<keyword evidence="1" id="KW-0479">Metal-binding</keyword>
<keyword evidence="6" id="KW-0805">Transcription regulation</keyword>
<keyword evidence="6" id="KW-0539">Nucleus</keyword>
<comment type="function">
    <text evidence="6">DNA-binding transcription regulator that regulates endothelial cell proliferation and G1/S cell-cycle progression. Specifically binds the 5'-[AT]NTNN[GT]GGCA[AGT]-3' core DNA sequence and acts by modulating expression of pRB-E2F cell-cycle target genes.</text>
</comment>
<dbReference type="SUPFAM" id="SSF57716">
    <property type="entry name" value="Glucocorticoid receptor-like (DNA-binding domain)"/>
    <property type="match status" value="1"/>
</dbReference>
<organism evidence="8 9">
    <name type="scientific">Myripristis murdjan</name>
    <name type="common">pinecone soldierfish</name>
    <dbReference type="NCBI Taxonomy" id="586833"/>
    <lineage>
        <taxon>Eukaryota</taxon>
        <taxon>Metazoa</taxon>
        <taxon>Chordata</taxon>
        <taxon>Craniata</taxon>
        <taxon>Vertebrata</taxon>
        <taxon>Euteleostomi</taxon>
        <taxon>Actinopterygii</taxon>
        <taxon>Neopterygii</taxon>
        <taxon>Teleostei</taxon>
        <taxon>Neoteleostei</taxon>
        <taxon>Acanthomorphata</taxon>
        <taxon>Holocentriformes</taxon>
        <taxon>Holocentridae</taxon>
        <taxon>Myripristis</taxon>
    </lineage>
</organism>
<dbReference type="PANTHER" id="PTHR46600">
    <property type="entry name" value="THAP DOMAIN-CONTAINING"/>
    <property type="match status" value="1"/>
</dbReference>
<keyword evidence="6" id="KW-0131">Cell cycle</keyword>
<keyword evidence="4 5" id="KW-0238">DNA-binding</keyword>
<dbReference type="GO" id="GO:0005654">
    <property type="term" value="C:nucleoplasm"/>
    <property type="evidence" value="ECO:0007669"/>
    <property type="project" value="UniProtKB-SubCell"/>
</dbReference>
<dbReference type="GeneTree" id="ENSGT00940000174627"/>
<evidence type="ECO:0000256" key="6">
    <source>
        <dbReference type="RuleBase" id="RU369073"/>
    </source>
</evidence>
<reference evidence="8" key="1">
    <citation type="submission" date="2019-06" db="EMBL/GenBank/DDBJ databases">
        <authorList>
            <consortium name="Wellcome Sanger Institute Data Sharing"/>
        </authorList>
    </citation>
    <scope>NUCLEOTIDE SEQUENCE [LARGE SCALE GENOMIC DNA]</scope>
</reference>
<dbReference type="GO" id="GO:0043565">
    <property type="term" value="F:sequence-specific DNA binding"/>
    <property type="evidence" value="ECO:0007669"/>
    <property type="project" value="UniProtKB-UniRule"/>
</dbReference>
<keyword evidence="2 5" id="KW-0863">Zinc-finger</keyword>
<evidence type="ECO:0000256" key="3">
    <source>
        <dbReference type="ARBA" id="ARBA00022833"/>
    </source>
</evidence>
<dbReference type="InterPro" id="IPR006612">
    <property type="entry name" value="THAP_Znf"/>
</dbReference>
<dbReference type="AlphaFoldDB" id="A0A668AB04"/>
<accession>A0A668AB04</accession>
<evidence type="ECO:0000313" key="8">
    <source>
        <dbReference type="Ensembl" id="ENSMMDP00005042136.1"/>
    </source>
</evidence>
<evidence type="ECO:0000259" key="7">
    <source>
        <dbReference type="PROSITE" id="PS50950"/>
    </source>
</evidence>
<dbReference type="GO" id="GO:0001935">
    <property type="term" value="P:endothelial cell proliferation"/>
    <property type="evidence" value="ECO:0007669"/>
    <property type="project" value="UniProtKB-UniRule"/>
</dbReference>
<sequence>MVDSCCAPGCQNSRRRQVKGKAFYRIPKDPDRRQKWISAIKRARSEQKKTERWEPTGNGFRLCSDHFISGTDCNVS</sequence>
<keyword evidence="9" id="KW-1185">Reference proteome</keyword>
<evidence type="ECO:0000313" key="9">
    <source>
        <dbReference type="Proteomes" id="UP000472263"/>
    </source>
</evidence>
<evidence type="ECO:0000256" key="5">
    <source>
        <dbReference type="PROSITE-ProRule" id="PRU00309"/>
    </source>
</evidence>
<dbReference type="GO" id="GO:0008270">
    <property type="term" value="F:zinc ion binding"/>
    <property type="evidence" value="ECO:0007669"/>
    <property type="project" value="UniProtKB-KW"/>
</dbReference>
<keyword evidence="3" id="KW-0862">Zinc</keyword>